<dbReference type="InterPro" id="IPR031979">
    <property type="entry name" value="DUF4785_N"/>
</dbReference>
<evidence type="ECO:0000259" key="3">
    <source>
        <dbReference type="Pfam" id="PF20943"/>
    </source>
</evidence>
<evidence type="ECO:0000313" key="5">
    <source>
        <dbReference type="Proteomes" id="UP000094147"/>
    </source>
</evidence>
<evidence type="ECO:0008006" key="6">
    <source>
        <dbReference type="Google" id="ProtNLM"/>
    </source>
</evidence>
<accession>A0A1B3BBU3</accession>
<dbReference type="Gene3D" id="2.60.40.3870">
    <property type="entry name" value="Uncharacterised protein PF16024, DUF4785"/>
    <property type="match status" value="1"/>
</dbReference>
<feature type="domain" description="DUF4785" evidence="2">
    <location>
        <begin position="46"/>
        <end position="188"/>
    </location>
</feature>
<reference evidence="5" key="1">
    <citation type="submission" date="2015-08" db="EMBL/GenBank/DDBJ databases">
        <authorList>
            <person name="Kim K.M."/>
        </authorList>
    </citation>
    <scope>NUCLEOTIDE SEQUENCE [LARGE SCALE GENOMIC DNA]</scope>
    <source>
        <strain evidence="5">KCTC 23892</strain>
    </source>
</reference>
<protein>
    <recommendedName>
        <fullName evidence="6">DUF4785 domain-containing protein</fullName>
    </recommendedName>
</protein>
<feature type="domain" description="DUF4785" evidence="3">
    <location>
        <begin position="310"/>
        <end position="397"/>
    </location>
</feature>
<dbReference type="Pfam" id="PF16024">
    <property type="entry name" value="DUF4785_1st"/>
    <property type="match status" value="1"/>
</dbReference>
<dbReference type="EMBL" id="CP012418">
    <property type="protein sequence ID" value="AOE50270.1"/>
    <property type="molecule type" value="Genomic_DNA"/>
</dbReference>
<evidence type="ECO:0000313" key="4">
    <source>
        <dbReference type="EMBL" id="AOE50270.1"/>
    </source>
</evidence>
<feature type="chain" id="PRO_5008544139" description="DUF4785 domain-containing protein" evidence="1">
    <location>
        <begin position="21"/>
        <end position="398"/>
    </location>
</feature>
<dbReference type="RefSeq" id="WP_083217819.1">
    <property type="nucleotide sequence ID" value="NZ_CP012418.1"/>
</dbReference>
<dbReference type="OrthoDB" id="6284234at2"/>
<keyword evidence="1" id="KW-0732">Signal</keyword>
<dbReference type="Gene3D" id="2.60.120.1370">
    <property type="match status" value="1"/>
</dbReference>
<dbReference type="KEGG" id="ksd:KS2013_1560"/>
<sequence length="398" mass="42960" precursor="true">MKYSLIATAILSLTTVAVSANEVHKSGQTGAYTASGVSEVESPYSERQTKAVSYSFAVDSKTNLDFSTKQSHIQSRQYSLDVTGQQLKSGVSLNTSAKGALVRIAAFDGKSSIEPESLSLTNQKGDVFKQSKAFDTVVDSTAMSKNAAGFQQGTTGFKIADNLGAGSFVLKANKSVNLNTNYRINVFEKQSDMELHLTSDKNSYLKNDTLKVDAKVFNLGRVQDISSIKGNLVSPTGRTFKVDFRQSKDGYELIKPMDMSAHSVPGALWELHTEAQINLKGKTVQRNGQLPFAFAEKTASLGAAPIITGQKQSPTAQVPVSASKDGRYEVRAMLYGTDSVGNLQPIMVTHSAANLAAGEGMISMKFDKDIIAQSGLNAPFKLEQLELRDQDQMVLIDN</sequence>
<feature type="signal peptide" evidence="1">
    <location>
        <begin position="1"/>
        <end position="20"/>
    </location>
</feature>
<evidence type="ECO:0000256" key="1">
    <source>
        <dbReference type="SAM" id="SignalP"/>
    </source>
</evidence>
<name>A0A1B3BBU3_9GAMM</name>
<dbReference type="InterPro" id="IPR048295">
    <property type="entry name" value="DUF4785_C"/>
</dbReference>
<dbReference type="AlphaFoldDB" id="A0A1B3BBU3"/>
<dbReference type="Pfam" id="PF20943">
    <property type="entry name" value="DUF4785_3rd"/>
    <property type="match status" value="1"/>
</dbReference>
<keyword evidence="5" id="KW-1185">Reference proteome</keyword>
<proteinExistence type="predicted"/>
<gene>
    <name evidence="4" type="ORF">KS2013_1560</name>
</gene>
<evidence type="ECO:0000259" key="2">
    <source>
        <dbReference type="Pfam" id="PF16024"/>
    </source>
</evidence>
<dbReference type="Proteomes" id="UP000094147">
    <property type="component" value="Chromosome"/>
</dbReference>
<organism evidence="4 5">
    <name type="scientific">Kangiella sediminilitoris</name>
    <dbReference type="NCBI Taxonomy" id="1144748"/>
    <lineage>
        <taxon>Bacteria</taxon>
        <taxon>Pseudomonadati</taxon>
        <taxon>Pseudomonadota</taxon>
        <taxon>Gammaproteobacteria</taxon>
        <taxon>Kangiellales</taxon>
        <taxon>Kangiellaceae</taxon>
        <taxon>Kangiella</taxon>
    </lineage>
</organism>